<dbReference type="WBParaSite" id="ES5_v2.g20024.t1">
    <property type="protein sequence ID" value="ES5_v2.g20024.t1"/>
    <property type="gene ID" value="ES5_v2.g20024"/>
</dbReference>
<reference evidence="2" key="1">
    <citation type="submission" date="2022-11" db="UniProtKB">
        <authorList>
            <consortium name="WormBaseParasite"/>
        </authorList>
    </citation>
    <scope>IDENTIFICATION</scope>
</reference>
<dbReference type="Proteomes" id="UP000887579">
    <property type="component" value="Unplaced"/>
</dbReference>
<evidence type="ECO:0000313" key="1">
    <source>
        <dbReference type="Proteomes" id="UP000887579"/>
    </source>
</evidence>
<evidence type="ECO:0000313" key="2">
    <source>
        <dbReference type="WBParaSite" id="ES5_v2.g20024.t1"/>
    </source>
</evidence>
<name>A0AC34FT40_9BILA</name>
<sequence length="267" mass="30768">MFFIPLFNAVEEIVRLRGRNIDAHQMLEDGLGDHARASDISPLTRYEQSSPRYYHQQENFQHQNYQQPKFLSPSQFYPNEMKNEYNLRRCSTAANPEPSTNVYTPAAAATTAVVHPERSRRCYSTASSNSTTKKLSQRHSMSTTAPSLKDDNNMRGHSIDKYGGGLDYSDTPRTTRPLNVNRQLSQSHVDFYNHTQFRQNLRPLVGKGHSIDKYGGVLDYSDTPRTTRPLNVNRQLSQSHVDFYNHTQFRQNLRPLVDIICFYYVGL</sequence>
<accession>A0AC34FT40</accession>
<proteinExistence type="predicted"/>
<protein>
    <submittedName>
        <fullName evidence="2">Uncharacterized protein</fullName>
    </submittedName>
</protein>
<organism evidence="1 2">
    <name type="scientific">Panagrolaimus sp. ES5</name>
    <dbReference type="NCBI Taxonomy" id="591445"/>
    <lineage>
        <taxon>Eukaryota</taxon>
        <taxon>Metazoa</taxon>
        <taxon>Ecdysozoa</taxon>
        <taxon>Nematoda</taxon>
        <taxon>Chromadorea</taxon>
        <taxon>Rhabditida</taxon>
        <taxon>Tylenchina</taxon>
        <taxon>Panagrolaimomorpha</taxon>
        <taxon>Panagrolaimoidea</taxon>
        <taxon>Panagrolaimidae</taxon>
        <taxon>Panagrolaimus</taxon>
    </lineage>
</organism>